<sequence>MAKETIEILIDGGKATPGPPLGPALGPYGVNMMQIVDEINKKTTDFKGMKVPVKITIDTETKEFEIQVGTPPTTALIMAELGIEKGSEDPGMDKVADLTMEQVLKVAKMKFDSLLAKDYKGAVKEILGTCVSMGITVEGKDPREVQKEIDKGAYDKILEESTP</sequence>
<dbReference type="InterPro" id="IPR020783">
    <property type="entry name" value="Ribosomal_uL11_C"/>
</dbReference>
<evidence type="ECO:0000313" key="11">
    <source>
        <dbReference type="Proteomes" id="UP000249782"/>
    </source>
</evidence>
<evidence type="ECO:0000256" key="3">
    <source>
        <dbReference type="ARBA" id="ARBA00022884"/>
    </source>
</evidence>
<keyword evidence="11" id="KW-1185">Reference proteome</keyword>
<dbReference type="GO" id="GO:0070180">
    <property type="term" value="F:large ribosomal subunit rRNA binding"/>
    <property type="evidence" value="ECO:0007669"/>
    <property type="project" value="UniProtKB-UniRule"/>
</dbReference>
<comment type="function">
    <text evidence="6">Forms part of the ribosomal stalk which helps the ribosome interact with GTP-bound translation factors.</text>
</comment>
<keyword evidence="2 6" id="KW-0699">rRNA-binding</keyword>
<dbReference type="GO" id="GO:0015934">
    <property type="term" value="C:large ribosomal subunit"/>
    <property type="evidence" value="ECO:0007669"/>
    <property type="project" value="TreeGrafter"/>
</dbReference>
<proteinExistence type="inferred from homology"/>
<dbReference type="FunFam" id="1.10.10.250:FF:000006">
    <property type="entry name" value="50S ribosomal protein L11"/>
    <property type="match status" value="1"/>
</dbReference>
<dbReference type="Gene3D" id="1.10.10.250">
    <property type="entry name" value="Ribosomal protein L11, C-terminal domain"/>
    <property type="match status" value="1"/>
</dbReference>
<dbReference type="Gene3D" id="3.30.1550.10">
    <property type="entry name" value="Ribosomal protein L11/L12, N-terminal domain"/>
    <property type="match status" value="1"/>
</dbReference>
<evidence type="ECO:0000256" key="4">
    <source>
        <dbReference type="ARBA" id="ARBA00022980"/>
    </source>
</evidence>
<dbReference type="NCBIfam" id="NF002232">
    <property type="entry name" value="PRK01143.1"/>
    <property type="match status" value="1"/>
</dbReference>
<keyword evidence="5 6" id="KW-0687">Ribonucleoprotein</keyword>
<dbReference type="PANTHER" id="PTHR11661">
    <property type="entry name" value="60S RIBOSOMAL PROTEIN L12"/>
    <property type="match status" value="1"/>
</dbReference>
<keyword evidence="4 6" id="KW-0689">Ribosomal protein</keyword>
<dbReference type="EMBL" id="QLOE01000004">
    <property type="protein sequence ID" value="RAO79158.1"/>
    <property type="molecule type" value="Genomic_DNA"/>
</dbReference>
<evidence type="ECO:0000256" key="1">
    <source>
        <dbReference type="ARBA" id="ARBA00010537"/>
    </source>
</evidence>
<dbReference type="PANTHER" id="PTHR11661:SF1">
    <property type="entry name" value="LARGE RIBOSOMAL SUBUNIT PROTEIN UL11M"/>
    <property type="match status" value="1"/>
</dbReference>
<evidence type="ECO:0000313" key="10">
    <source>
        <dbReference type="EMBL" id="RAO79158.1"/>
    </source>
</evidence>
<feature type="domain" description="Large ribosomal subunit protein uL11 N-terminal" evidence="9">
    <location>
        <begin position="6"/>
        <end position="64"/>
    </location>
</feature>
<evidence type="ECO:0000256" key="5">
    <source>
        <dbReference type="ARBA" id="ARBA00023274"/>
    </source>
</evidence>
<dbReference type="InterPro" id="IPR020784">
    <property type="entry name" value="Ribosomal_uL11_N"/>
</dbReference>
<dbReference type="RefSeq" id="WP_112093845.1">
    <property type="nucleotide sequence ID" value="NZ_QLOE01000004.1"/>
</dbReference>
<dbReference type="InterPro" id="IPR000911">
    <property type="entry name" value="Ribosomal_uL11"/>
</dbReference>
<dbReference type="Pfam" id="PF00298">
    <property type="entry name" value="Ribosomal_L11"/>
    <property type="match status" value="1"/>
</dbReference>
<dbReference type="SMART" id="SM00649">
    <property type="entry name" value="RL11"/>
    <property type="match status" value="1"/>
</dbReference>
<dbReference type="HAMAP" id="MF_00736">
    <property type="entry name" value="Ribosomal_uL11"/>
    <property type="match status" value="1"/>
</dbReference>
<dbReference type="GO" id="GO:0003735">
    <property type="term" value="F:structural constituent of ribosome"/>
    <property type="evidence" value="ECO:0007669"/>
    <property type="project" value="InterPro"/>
</dbReference>
<dbReference type="Proteomes" id="UP000249782">
    <property type="component" value="Unassembled WGS sequence"/>
</dbReference>
<feature type="domain" description="Large ribosomal subunit protein uL11 C-terminal" evidence="8">
    <location>
        <begin position="70"/>
        <end position="137"/>
    </location>
</feature>
<dbReference type="SUPFAM" id="SSF54747">
    <property type="entry name" value="Ribosomal L11/L12e N-terminal domain"/>
    <property type="match status" value="1"/>
</dbReference>
<dbReference type="OrthoDB" id="8842at2157"/>
<comment type="similarity">
    <text evidence="1 6 7">Belongs to the universal ribosomal protein uL11 family.</text>
</comment>
<gene>
    <name evidence="6" type="primary">rpl11</name>
    <name evidence="10" type="ORF">DPC56_04340</name>
</gene>
<evidence type="ECO:0000256" key="2">
    <source>
        <dbReference type="ARBA" id="ARBA00022730"/>
    </source>
</evidence>
<evidence type="ECO:0000259" key="8">
    <source>
        <dbReference type="Pfam" id="PF00298"/>
    </source>
</evidence>
<dbReference type="AlphaFoldDB" id="A0A328P9C0"/>
<dbReference type="Pfam" id="PF03946">
    <property type="entry name" value="Ribosomal_L11_N"/>
    <property type="match status" value="1"/>
</dbReference>
<dbReference type="InterPro" id="IPR036796">
    <property type="entry name" value="Ribosomal_uL11_N_sf"/>
</dbReference>
<reference evidence="10 11" key="1">
    <citation type="submission" date="2018-06" db="EMBL/GenBank/DDBJ databases">
        <title>Draft genome sequence of hyperthermophilic methanogen Methanothermobacter tenebrarum sp. MCM-B 1447.</title>
        <authorList>
            <person name="Pore S.D."/>
            <person name="Dagar S."/>
            <person name="Dhakephalkar P.K."/>
        </authorList>
    </citation>
    <scope>NUCLEOTIDE SEQUENCE [LARGE SCALE GENOMIC DNA]</scope>
    <source>
        <strain evidence="10 11">MCM B 1447</strain>
    </source>
</reference>
<evidence type="ECO:0000256" key="7">
    <source>
        <dbReference type="RuleBase" id="RU003978"/>
    </source>
</evidence>
<comment type="subunit">
    <text evidence="6">Part of the ribosomal stalk of the 50S ribosomal subunit. Interacts with L10 and the large rRNA to form the base of the stalk. L10 forms an elongated spine to which L12 dimers bind in a sequential fashion forming a multimeric L10(L12)X complex.</text>
</comment>
<organism evidence="10 11">
    <name type="scientific">Methanothermobacter tenebrarum</name>
    <dbReference type="NCBI Taxonomy" id="680118"/>
    <lineage>
        <taxon>Archaea</taxon>
        <taxon>Methanobacteriati</taxon>
        <taxon>Methanobacteriota</taxon>
        <taxon>Methanomada group</taxon>
        <taxon>Methanobacteria</taxon>
        <taxon>Methanobacteriales</taxon>
        <taxon>Methanobacteriaceae</taxon>
        <taxon>Methanothermobacter</taxon>
    </lineage>
</organism>
<evidence type="ECO:0000256" key="6">
    <source>
        <dbReference type="HAMAP-Rule" id="MF_00736"/>
    </source>
</evidence>
<dbReference type="SUPFAM" id="SSF46906">
    <property type="entry name" value="Ribosomal protein L11, C-terminal domain"/>
    <property type="match status" value="1"/>
</dbReference>
<protein>
    <recommendedName>
        <fullName evidence="6">Large ribosomal subunit protein uL11</fullName>
    </recommendedName>
</protein>
<accession>A0A328P9C0</accession>
<keyword evidence="3 6" id="KW-0694">RNA-binding</keyword>
<evidence type="ECO:0000259" key="9">
    <source>
        <dbReference type="Pfam" id="PF03946"/>
    </source>
</evidence>
<dbReference type="InterPro" id="IPR020785">
    <property type="entry name" value="Ribosomal_uL11_CS"/>
</dbReference>
<dbReference type="InterPro" id="IPR036769">
    <property type="entry name" value="Ribosomal_uL11_C_sf"/>
</dbReference>
<dbReference type="GO" id="GO:0006412">
    <property type="term" value="P:translation"/>
    <property type="evidence" value="ECO:0007669"/>
    <property type="project" value="UniProtKB-UniRule"/>
</dbReference>
<dbReference type="FunFam" id="3.30.1550.10:FF:000007">
    <property type="entry name" value="50S ribosomal protein L11"/>
    <property type="match status" value="1"/>
</dbReference>
<dbReference type="CDD" id="cd00349">
    <property type="entry name" value="Ribosomal_L11"/>
    <property type="match status" value="1"/>
</dbReference>
<comment type="caution">
    <text evidence="10">The sequence shown here is derived from an EMBL/GenBank/DDBJ whole genome shotgun (WGS) entry which is preliminary data.</text>
</comment>
<name>A0A328P9C0_9EURY</name>
<dbReference type="PROSITE" id="PS00359">
    <property type="entry name" value="RIBOSOMAL_L11"/>
    <property type="match status" value="1"/>
</dbReference>